<feature type="domain" description="Exoribonuclease phosphorolytic" evidence="11">
    <location>
        <begin position="33"/>
        <end position="166"/>
    </location>
</feature>
<dbReference type="GO" id="GO:0034473">
    <property type="term" value="P:U1 snRNA 3'-end processing"/>
    <property type="evidence" value="ECO:0007669"/>
    <property type="project" value="EnsemblFungi"/>
</dbReference>
<evidence type="ECO:0000256" key="10">
    <source>
        <dbReference type="ARBA" id="ARBA00077933"/>
    </source>
</evidence>
<comment type="similarity">
    <text evidence="3">Belongs to the RNase PH family.</text>
</comment>
<evidence type="ECO:0000256" key="1">
    <source>
        <dbReference type="ARBA" id="ARBA00004496"/>
    </source>
</evidence>
<evidence type="ECO:0000256" key="3">
    <source>
        <dbReference type="ARBA" id="ARBA00006678"/>
    </source>
</evidence>
<dbReference type="GO" id="GO:0035925">
    <property type="term" value="F:mRNA 3'-UTR AU-rich region binding"/>
    <property type="evidence" value="ECO:0007669"/>
    <property type="project" value="TreeGrafter"/>
</dbReference>
<evidence type="ECO:0000256" key="9">
    <source>
        <dbReference type="ARBA" id="ARBA00023242"/>
    </source>
</evidence>
<keyword evidence="8" id="KW-0694">RNA-binding</keyword>
<accession>A0A1Y2D3K2</accession>
<comment type="caution">
    <text evidence="13">The sequence shown here is derived from an EMBL/GenBank/DDBJ whole genome shotgun (WGS) entry which is preliminary data.</text>
</comment>
<dbReference type="InterPro" id="IPR020568">
    <property type="entry name" value="Ribosomal_Su5_D2-typ_SF"/>
</dbReference>
<evidence type="ECO:0000256" key="2">
    <source>
        <dbReference type="ARBA" id="ARBA00004604"/>
    </source>
</evidence>
<feature type="domain" description="Exoribonuclease phosphorolytic" evidence="12">
    <location>
        <begin position="192"/>
        <end position="258"/>
    </location>
</feature>
<keyword evidence="5" id="KW-0963">Cytoplasm</keyword>
<dbReference type="SUPFAM" id="SSF55666">
    <property type="entry name" value="Ribonuclease PH domain 2-like"/>
    <property type="match status" value="1"/>
</dbReference>
<dbReference type="GO" id="GO:0034476">
    <property type="term" value="P:U5 snRNA 3'-end processing"/>
    <property type="evidence" value="ECO:0007669"/>
    <property type="project" value="EnsemblFungi"/>
</dbReference>
<dbReference type="InterPro" id="IPR036345">
    <property type="entry name" value="ExoRNase_PH_dom2_sf"/>
</dbReference>
<protein>
    <recommendedName>
        <fullName evidence="4">Exosome complex component RRP45</fullName>
    </recommendedName>
    <alternativeName>
        <fullName evidence="10">Ribosomal RNA-processing protein 45</fullName>
    </alternativeName>
</protein>
<keyword evidence="9" id="KW-0539">Nucleus</keyword>
<dbReference type="SUPFAM" id="SSF54211">
    <property type="entry name" value="Ribosomal protein S5 domain 2-like"/>
    <property type="match status" value="1"/>
</dbReference>
<evidence type="ECO:0000313" key="13">
    <source>
        <dbReference type="EMBL" id="ORY53135.1"/>
    </source>
</evidence>
<keyword evidence="14" id="KW-1185">Reference proteome</keyword>
<dbReference type="InterPro" id="IPR001247">
    <property type="entry name" value="ExoRNase_PH_dom1"/>
</dbReference>
<dbReference type="InterPro" id="IPR033100">
    <property type="entry name" value="Rrp45"/>
</dbReference>
<dbReference type="STRING" id="329046.A0A1Y2D3K2"/>
<dbReference type="GO" id="GO:0000176">
    <property type="term" value="C:nuclear exosome (RNase complex)"/>
    <property type="evidence" value="ECO:0007669"/>
    <property type="project" value="EnsemblFungi"/>
</dbReference>
<organism evidence="13 14">
    <name type="scientific">Rhizoclosmatium globosum</name>
    <dbReference type="NCBI Taxonomy" id="329046"/>
    <lineage>
        <taxon>Eukaryota</taxon>
        <taxon>Fungi</taxon>
        <taxon>Fungi incertae sedis</taxon>
        <taxon>Chytridiomycota</taxon>
        <taxon>Chytridiomycota incertae sedis</taxon>
        <taxon>Chytridiomycetes</taxon>
        <taxon>Chytridiales</taxon>
        <taxon>Chytriomycetaceae</taxon>
        <taxon>Rhizoclosmatium</taxon>
    </lineage>
</organism>
<dbReference type="AlphaFoldDB" id="A0A1Y2D3K2"/>
<reference evidence="13 14" key="1">
    <citation type="submission" date="2016-07" db="EMBL/GenBank/DDBJ databases">
        <title>Pervasive Adenine N6-methylation of Active Genes in Fungi.</title>
        <authorList>
            <consortium name="DOE Joint Genome Institute"/>
            <person name="Mondo S.J."/>
            <person name="Dannebaum R.O."/>
            <person name="Kuo R.C."/>
            <person name="Labutti K."/>
            <person name="Haridas S."/>
            <person name="Kuo A."/>
            <person name="Salamov A."/>
            <person name="Ahrendt S.R."/>
            <person name="Lipzen A."/>
            <person name="Sullivan W."/>
            <person name="Andreopoulos W.B."/>
            <person name="Clum A."/>
            <person name="Lindquist E."/>
            <person name="Daum C."/>
            <person name="Ramamoorthy G.K."/>
            <person name="Gryganskyi A."/>
            <person name="Culley D."/>
            <person name="Magnuson J.K."/>
            <person name="James T.Y."/>
            <person name="O'Malley M.A."/>
            <person name="Stajich J.E."/>
            <person name="Spatafora J.W."/>
            <person name="Visel A."/>
            <person name="Grigoriev I.V."/>
        </authorList>
    </citation>
    <scope>NUCLEOTIDE SEQUENCE [LARGE SCALE GENOMIC DNA]</scope>
    <source>
        <strain evidence="13 14">JEL800</strain>
    </source>
</reference>
<dbReference type="PANTHER" id="PTHR11097:SF14">
    <property type="entry name" value="EXOSOME COMPLEX COMPONENT RRP45"/>
    <property type="match status" value="1"/>
</dbReference>
<sequence length="294" mass="32240">MNTGEQPVSTSERNFVTAALREGLRVDGRGAYEFRDLAINLGDGGYGSAEVLLGKTRVLANVAAEVVRPNAANATEGFVHFNTSFSPMASPAFEQGRLTDEEVLISRMLEKALRRSRAIDTEGLCIIAGEKVWSIRIDIHVLDHEGNILDCACIAAIAALLHFRRPDITVEGDNVIIHDMDERNPIPLSIHHIPICITFGFFDNGDRVLVDPTHLEEQVQDGNFIVVVNTHRELCTMSKAGGASLDVARIIQCTEVAAAKAAEVTELVRTALSKVIIRISIYCQHINQFITKVQ</sequence>
<comment type="subcellular location">
    <subcellularLocation>
        <location evidence="1">Cytoplasm</location>
    </subcellularLocation>
    <subcellularLocation>
        <location evidence="2">Nucleus</location>
        <location evidence="2">Nucleolus</location>
    </subcellularLocation>
</comment>
<proteinExistence type="inferred from homology"/>
<dbReference type="InterPro" id="IPR015847">
    <property type="entry name" value="ExoRNase_PH_dom2"/>
</dbReference>
<dbReference type="OrthoDB" id="10264038at2759"/>
<dbReference type="Pfam" id="PF01138">
    <property type="entry name" value="RNase_PH"/>
    <property type="match status" value="1"/>
</dbReference>
<dbReference type="GO" id="GO:0000177">
    <property type="term" value="C:cytoplasmic exosome (RNase complex)"/>
    <property type="evidence" value="ECO:0007669"/>
    <property type="project" value="EnsemblFungi"/>
</dbReference>
<keyword evidence="6" id="KW-0698">rRNA processing</keyword>
<dbReference type="GO" id="GO:0071028">
    <property type="term" value="P:nuclear mRNA surveillance"/>
    <property type="evidence" value="ECO:0007669"/>
    <property type="project" value="TreeGrafter"/>
</dbReference>
<evidence type="ECO:0000313" key="14">
    <source>
        <dbReference type="Proteomes" id="UP000193642"/>
    </source>
</evidence>
<dbReference type="FunFam" id="3.30.230.70:FF:000005">
    <property type="entry name" value="Exosome complex component RRP45"/>
    <property type="match status" value="1"/>
</dbReference>
<dbReference type="GO" id="GO:0034475">
    <property type="term" value="P:U4 snRNA 3'-end processing"/>
    <property type="evidence" value="ECO:0007669"/>
    <property type="project" value="EnsemblFungi"/>
</dbReference>
<dbReference type="Proteomes" id="UP000193642">
    <property type="component" value="Unassembled WGS sequence"/>
</dbReference>
<dbReference type="GO" id="GO:0071035">
    <property type="term" value="P:nuclear polyadenylation-dependent rRNA catabolic process"/>
    <property type="evidence" value="ECO:0007669"/>
    <property type="project" value="EnsemblFungi"/>
</dbReference>
<evidence type="ECO:0000256" key="7">
    <source>
        <dbReference type="ARBA" id="ARBA00022835"/>
    </source>
</evidence>
<dbReference type="GO" id="GO:0000467">
    <property type="term" value="P:exonucleolytic trimming to generate mature 3'-end of 5.8S rRNA from tricistronic rRNA transcript (SSU-rRNA, 5.8S rRNA, LSU-rRNA)"/>
    <property type="evidence" value="ECO:0007669"/>
    <property type="project" value="EnsemblFungi"/>
</dbReference>
<evidence type="ECO:0000259" key="11">
    <source>
        <dbReference type="Pfam" id="PF01138"/>
    </source>
</evidence>
<dbReference type="GO" id="GO:0005730">
    <property type="term" value="C:nucleolus"/>
    <property type="evidence" value="ECO:0007669"/>
    <property type="project" value="UniProtKB-SubCell"/>
</dbReference>
<evidence type="ECO:0000256" key="6">
    <source>
        <dbReference type="ARBA" id="ARBA00022552"/>
    </source>
</evidence>
<gene>
    <name evidence="13" type="ORF">BCR33DRAFT_756957</name>
</gene>
<dbReference type="InterPro" id="IPR050590">
    <property type="entry name" value="Exosome_comp_Rrp42_subfam"/>
</dbReference>
<keyword evidence="7" id="KW-0271">Exosome</keyword>
<name>A0A1Y2D3K2_9FUNG</name>
<dbReference type="Gene3D" id="3.30.230.70">
    <property type="entry name" value="GHMP Kinase, N-terminal domain"/>
    <property type="match status" value="1"/>
</dbReference>
<evidence type="ECO:0000256" key="8">
    <source>
        <dbReference type="ARBA" id="ARBA00022884"/>
    </source>
</evidence>
<dbReference type="GO" id="GO:0071038">
    <property type="term" value="P:TRAMP-dependent tRNA surveillance pathway"/>
    <property type="evidence" value="ECO:0007669"/>
    <property type="project" value="EnsemblFungi"/>
</dbReference>
<evidence type="ECO:0000256" key="4">
    <source>
        <dbReference type="ARBA" id="ARBA00019572"/>
    </source>
</evidence>
<dbReference type="CDD" id="cd11368">
    <property type="entry name" value="RNase_PH_RRP45"/>
    <property type="match status" value="1"/>
</dbReference>
<evidence type="ECO:0000256" key="5">
    <source>
        <dbReference type="ARBA" id="ARBA00022490"/>
    </source>
</evidence>
<dbReference type="GO" id="GO:0016075">
    <property type="term" value="P:rRNA catabolic process"/>
    <property type="evidence" value="ECO:0007669"/>
    <property type="project" value="TreeGrafter"/>
</dbReference>
<evidence type="ECO:0000259" key="12">
    <source>
        <dbReference type="Pfam" id="PF03725"/>
    </source>
</evidence>
<dbReference type="InterPro" id="IPR027408">
    <property type="entry name" value="PNPase/RNase_PH_dom_sf"/>
</dbReference>
<dbReference type="PANTHER" id="PTHR11097">
    <property type="entry name" value="EXOSOME COMPLEX EXONUCLEASE RIBOSOMAL RNA PROCESSING PROTEIN"/>
    <property type="match status" value="1"/>
</dbReference>
<dbReference type="Pfam" id="PF03725">
    <property type="entry name" value="RNase_PH_C"/>
    <property type="match status" value="1"/>
</dbReference>
<dbReference type="EMBL" id="MCGO01000002">
    <property type="protein sequence ID" value="ORY53135.1"/>
    <property type="molecule type" value="Genomic_DNA"/>
</dbReference>